<reference evidence="2" key="2">
    <citation type="submission" date="2020-09" db="EMBL/GenBank/DDBJ databases">
        <authorList>
            <person name="Sun Q."/>
            <person name="Ohkuma M."/>
        </authorList>
    </citation>
    <scope>NUCLEOTIDE SEQUENCE</scope>
    <source>
        <strain evidence="2">JCM 4714</strain>
    </source>
</reference>
<protein>
    <submittedName>
        <fullName evidence="2">Uncharacterized protein</fullName>
    </submittedName>
</protein>
<keyword evidence="3" id="KW-1185">Reference proteome</keyword>
<feature type="compositionally biased region" description="Basic residues" evidence="1">
    <location>
        <begin position="182"/>
        <end position="195"/>
    </location>
</feature>
<organism evidence="2 3">
    <name type="scientific">Streptomyces alanosinicus</name>
    <dbReference type="NCBI Taxonomy" id="68171"/>
    <lineage>
        <taxon>Bacteria</taxon>
        <taxon>Bacillati</taxon>
        <taxon>Actinomycetota</taxon>
        <taxon>Actinomycetes</taxon>
        <taxon>Kitasatosporales</taxon>
        <taxon>Streptomycetaceae</taxon>
        <taxon>Streptomyces</taxon>
    </lineage>
</organism>
<sequence>MPDPGGAEDLAQFVALLGELRAWAGMPSYRVLAKRVGPLMRPARVVSPSTLVDAFKSRRRRLDLDLVVAIVRSLGVDEPGTARWRAACVRVHGLAKRGGPVGVFGQLPADLATFTGRREELARLIEAATQSRDGDVANAVVVSAIEGMAGVGKTQLAISGRPRTRPLWPLHRNAAPREPARLRPRTPTHRPIHGP</sequence>
<dbReference type="Gene3D" id="3.40.50.300">
    <property type="entry name" value="P-loop containing nucleotide triphosphate hydrolases"/>
    <property type="match status" value="1"/>
</dbReference>
<dbReference type="EMBL" id="BMVG01000018">
    <property type="protein sequence ID" value="GHE08827.1"/>
    <property type="molecule type" value="Genomic_DNA"/>
</dbReference>
<evidence type="ECO:0000313" key="2">
    <source>
        <dbReference type="EMBL" id="GHE08827.1"/>
    </source>
</evidence>
<proteinExistence type="predicted"/>
<dbReference type="AlphaFoldDB" id="A0A918YMK9"/>
<reference evidence="2" key="1">
    <citation type="journal article" date="2014" name="Int. J. Syst. Evol. Microbiol.">
        <title>Complete genome sequence of Corynebacterium casei LMG S-19264T (=DSM 44701T), isolated from a smear-ripened cheese.</title>
        <authorList>
            <consortium name="US DOE Joint Genome Institute (JGI-PGF)"/>
            <person name="Walter F."/>
            <person name="Albersmeier A."/>
            <person name="Kalinowski J."/>
            <person name="Ruckert C."/>
        </authorList>
    </citation>
    <scope>NUCLEOTIDE SEQUENCE</scope>
    <source>
        <strain evidence="2">JCM 4714</strain>
    </source>
</reference>
<feature type="region of interest" description="Disordered" evidence="1">
    <location>
        <begin position="163"/>
        <end position="195"/>
    </location>
</feature>
<dbReference type="Proteomes" id="UP000655443">
    <property type="component" value="Unassembled WGS sequence"/>
</dbReference>
<evidence type="ECO:0000256" key="1">
    <source>
        <dbReference type="SAM" id="MobiDB-lite"/>
    </source>
</evidence>
<comment type="caution">
    <text evidence="2">The sequence shown here is derived from an EMBL/GenBank/DDBJ whole genome shotgun (WGS) entry which is preliminary data.</text>
</comment>
<evidence type="ECO:0000313" key="3">
    <source>
        <dbReference type="Proteomes" id="UP000655443"/>
    </source>
</evidence>
<gene>
    <name evidence="2" type="ORF">GCM10010339_58970</name>
</gene>
<name>A0A918YMK9_9ACTN</name>
<dbReference type="InterPro" id="IPR027417">
    <property type="entry name" value="P-loop_NTPase"/>
</dbReference>
<accession>A0A918YMK9</accession>